<feature type="domain" description="CS" evidence="3">
    <location>
        <begin position="56"/>
        <end position="156"/>
    </location>
</feature>
<evidence type="ECO:0000259" key="3">
    <source>
        <dbReference type="PROSITE" id="PS51203"/>
    </source>
</evidence>
<dbReference type="PANTHER" id="PTHR13164:SF3">
    <property type="entry name" value="CALCYCLIN-BINDING PROTEIN"/>
    <property type="match status" value="1"/>
</dbReference>
<organism evidence="4 5">
    <name type="scientific">Blattamonas nauphoetae</name>
    <dbReference type="NCBI Taxonomy" id="2049346"/>
    <lineage>
        <taxon>Eukaryota</taxon>
        <taxon>Metamonada</taxon>
        <taxon>Preaxostyla</taxon>
        <taxon>Oxymonadida</taxon>
        <taxon>Blattamonas</taxon>
    </lineage>
</organism>
<evidence type="ECO:0000256" key="1">
    <source>
        <dbReference type="SAM" id="MobiDB-lite"/>
    </source>
</evidence>
<dbReference type="InterPro" id="IPR008978">
    <property type="entry name" value="HSP20-like_chaperone"/>
</dbReference>
<keyword evidence="5" id="KW-1185">Reference proteome</keyword>
<dbReference type="SUPFAM" id="SSF49764">
    <property type="entry name" value="HSP20-like chaperones"/>
    <property type="match status" value="1"/>
</dbReference>
<dbReference type="InterPro" id="IPR007699">
    <property type="entry name" value="SGS_dom"/>
</dbReference>
<dbReference type="PROSITE" id="PS51048">
    <property type="entry name" value="SGS"/>
    <property type="match status" value="1"/>
</dbReference>
<reference evidence="4 5" key="1">
    <citation type="journal article" date="2022" name="bioRxiv">
        <title>Genomics of Preaxostyla Flagellates Illuminates Evolutionary Transitions and the Path Towards Mitochondrial Loss.</title>
        <authorList>
            <person name="Novak L.V.F."/>
            <person name="Treitli S.C."/>
            <person name="Pyrih J."/>
            <person name="Halakuc P."/>
            <person name="Pipaliya S.V."/>
            <person name="Vacek V."/>
            <person name="Brzon O."/>
            <person name="Soukal P."/>
            <person name="Eme L."/>
            <person name="Dacks J.B."/>
            <person name="Karnkowska A."/>
            <person name="Elias M."/>
            <person name="Hampl V."/>
        </authorList>
    </citation>
    <scope>NUCLEOTIDE SEQUENCE [LARGE SCALE GENOMIC DNA]</scope>
    <source>
        <strain evidence="4">NAU3</strain>
        <tissue evidence="4">Gut</tissue>
    </source>
</reference>
<accession>A0ABQ9YM62</accession>
<gene>
    <name evidence="4" type="ORF">BLNAU_138</name>
</gene>
<dbReference type="PROSITE" id="PS51203">
    <property type="entry name" value="CS"/>
    <property type="match status" value="1"/>
</dbReference>
<dbReference type="Pfam" id="PF04969">
    <property type="entry name" value="CS"/>
    <property type="match status" value="1"/>
</dbReference>
<proteinExistence type="predicted"/>
<dbReference type="PANTHER" id="PTHR13164">
    <property type="entry name" value="CALICYLIN BINDING PROTEIN"/>
    <property type="match status" value="1"/>
</dbReference>
<feature type="region of interest" description="Disordered" evidence="1">
    <location>
        <begin position="154"/>
        <end position="181"/>
    </location>
</feature>
<dbReference type="InterPro" id="IPR007052">
    <property type="entry name" value="CS_dom"/>
</dbReference>
<sequence>MTVQQDYQLDIEEVERFISQTSRPRVKEGLQKFLKELKQDKDLLPEKVDDSASTITPTKTYIDVTTCGFDDDGSEVVLFWELPNIGTYPKEQIEVEFNEESVFATIDGFQGRNYRFAIAPLFQRIVPERSTFKKLKNRVQFILAKENTGTHWDKLKKQSDPLSKNMGKKKDKKDADPGSELMNLMKDMYQNGDDEMKRTIAKAWTESRDKQMKGEDMGMPPM</sequence>
<evidence type="ECO:0000259" key="2">
    <source>
        <dbReference type="PROSITE" id="PS51048"/>
    </source>
</evidence>
<dbReference type="Proteomes" id="UP001281761">
    <property type="component" value="Unassembled WGS sequence"/>
</dbReference>
<comment type="caution">
    <text evidence="4">The sequence shown here is derived from an EMBL/GenBank/DDBJ whole genome shotgun (WGS) entry which is preliminary data.</text>
</comment>
<protein>
    <submittedName>
        <fullName evidence="4">Calcyclin-binding protein</fullName>
    </submittedName>
</protein>
<evidence type="ECO:0000313" key="4">
    <source>
        <dbReference type="EMBL" id="KAK2964838.1"/>
    </source>
</evidence>
<evidence type="ECO:0000313" key="5">
    <source>
        <dbReference type="Proteomes" id="UP001281761"/>
    </source>
</evidence>
<name>A0ABQ9YM62_9EUKA</name>
<dbReference type="EMBL" id="JARBJD010000001">
    <property type="protein sequence ID" value="KAK2964838.1"/>
    <property type="molecule type" value="Genomic_DNA"/>
</dbReference>
<feature type="domain" description="SGS" evidence="2">
    <location>
        <begin position="140"/>
        <end position="222"/>
    </location>
</feature>
<dbReference type="InterPro" id="IPR052289">
    <property type="entry name" value="Calcyclin-binding_UBL-bridge"/>
</dbReference>
<dbReference type="Gene3D" id="2.60.40.790">
    <property type="match status" value="1"/>
</dbReference>